<evidence type="ECO:0000256" key="13">
    <source>
        <dbReference type="ARBA" id="ARBA00023014"/>
    </source>
</evidence>
<dbReference type="CDD" id="cd02940">
    <property type="entry name" value="DHPD_FMN"/>
    <property type="match status" value="1"/>
</dbReference>
<evidence type="ECO:0000256" key="8">
    <source>
        <dbReference type="ARBA" id="ARBA00022630"/>
    </source>
</evidence>
<dbReference type="HOGENOM" id="CLU_042042_4_1_9"/>
<protein>
    <recommendedName>
        <fullName evidence="7">Dihydroorotate dehydrogenase B (NAD(+)), catalytic subunit</fullName>
        <ecNumber evidence="24">1.3.1.1</ecNumber>
        <ecNumber evidence="6">1.3.1.14</ecNumber>
    </recommendedName>
    <alternativeName>
        <fullName evidence="15">Dihydroorotate oxidase B</fullName>
    </alternativeName>
    <alternativeName>
        <fullName evidence="18">Dihydrothymine dehydrogenase</fullName>
    </alternativeName>
    <alternativeName>
        <fullName evidence="16">Dihydrouracil dehydrogenase</fullName>
    </alternativeName>
    <alternativeName>
        <fullName evidence="17">Orotate reductase (NADH)</fullName>
    </alternativeName>
</protein>
<dbReference type="Proteomes" id="UP000013523">
    <property type="component" value="Chromosome"/>
</dbReference>
<comment type="catalytic activity">
    <reaction evidence="21">
        <text>(S)-dihydroorotate + NAD(+) = orotate + NADH + H(+)</text>
        <dbReference type="Rhea" id="RHEA:13513"/>
        <dbReference type="ChEBI" id="CHEBI:15378"/>
        <dbReference type="ChEBI" id="CHEBI:30839"/>
        <dbReference type="ChEBI" id="CHEBI:30864"/>
        <dbReference type="ChEBI" id="CHEBI:57540"/>
        <dbReference type="ChEBI" id="CHEBI:57945"/>
        <dbReference type="EC" id="1.3.1.14"/>
    </reaction>
</comment>
<dbReference type="Pfam" id="PF14697">
    <property type="entry name" value="Fer4_21"/>
    <property type="match status" value="1"/>
</dbReference>
<dbReference type="InterPro" id="IPR013785">
    <property type="entry name" value="Aldolase_TIM"/>
</dbReference>
<dbReference type="Pfam" id="PF01180">
    <property type="entry name" value="DHO_dh"/>
    <property type="match status" value="1"/>
</dbReference>
<evidence type="ECO:0000256" key="15">
    <source>
        <dbReference type="ARBA" id="ARBA00029718"/>
    </source>
</evidence>
<evidence type="ECO:0000259" key="25">
    <source>
        <dbReference type="PROSITE" id="PS51379"/>
    </source>
</evidence>
<evidence type="ECO:0000256" key="7">
    <source>
        <dbReference type="ARBA" id="ARBA00018101"/>
    </source>
</evidence>
<evidence type="ECO:0000256" key="5">
    <source>
        <dbReference type="ARBA" id="ARBA00010804"/>
    </source>
</evidence>
<dbReference type="eggNOG" id="COG1146">
    <property type="taxonomic scope" value="Bacteria"/>
</dbReference>
<proteinExistence type="inferred from homology"/>
<comment type="catalytic activity">
    <reaction evidence="19">
        <text>5,6-dihydrothymine + NAD(+) = thymine + NADH + H(+)</text>
        <dbReference type="Rhea" id="RHEA:28791"/>
        <dbReference type="ChEBI" id="CHEBI:15378"/>
        <dbReference type="ChEBI" id="CHEBI:17821"/>
        <dbReference type="ChEBI" id="CHEBI:27468"/>
        <dbReference type="ChEBI" id="CHEBI:57540"/>
        <dbReference type="ChEBI" id="CHEBI:57945"/>
        <dbReference type="EC" id="1.3.1.1"/>
    </reaction>
</comment>
<dbReference type="InterPro" id="IPR005720">
    <property type="entry name" value="Dihydroorotate_DH_cat"/>
</dbReference>
<dbReference type="GO" id="GO:0004159">
    <property type="term" value="F:dihydropyrimidine dehydrogenase (NAD+) activity"/>
    <property type="evidence" value="ECO:0007669"/>
    <property type="project" value="UniProtKB-EC"/>
</dbReference>
<dbReference type="EMBL" id="CP003261">
    <property type="protein sequence ID" value="AGK96063.1"/>
    <property type="molecule type" value="Genomic_DNA"/>
</dbReference>
<dbReference type="Gene3D" id="3.20.20.70">
    <property type="entry name" value="Aldolase class I"/>
    <property type="match status" value="1"/>
</dbReference>
<feature type="domain" description="4Fe-4S ferredoxin-type" evidence="25">
    <location>
        <begin position="333"/>
        <end position="365"/>
    </location>
</feature>
<comment type="function">
    <text evidence="22">Involved in pyrimidine base degradation. Catalyzes physiologically the reduction of uracil to 5,6-dihydrouracil (DHU) by using NADH as a specific cosubstrate. It also catalyzes the reverse reaction and the reduction of thymine to 5,6-dihydrothymine (DHT).</text>
</comment>
<dbReference type="RefSeq" id="WP_015614386.1">
    <property type="nucleotide sequence ID" value="NC_021182.1"/>
</dbReference>
<dbReference type="InterPro" id="IPR017896">
    <property type="entry name" value="4Fe4S_Fe-S-bd"/>
</dbReference>
<dbReference type="AlphaFoldDB" id="R4K0I3"/>
<evidence type="ECO:0000313" key="26">
    <source>
        <dbReference type="EMBL" id="AGK96063.1"/>
    </source>
</evidence>
<evidence type="ECO:0000313" key="27">
    <source>
        <dbReference type="Proteomes" id="UP000013523"/>
    </source>
</evidence>
<comment type="function">
    <text evidence="2">Catalyzes the conversion of dihydroorotate to orotate with NAD(+) as electron acceptor.</text>
</comment>
<evidence type="ECO:0000256" key="1">
    <source>
        <dbReference type="ARBA" id="ARBA00001917"/>
    </source>
</evidence>
<evidence type="ECO:0000256" key="6">
    <source>
        <dbReference type="ARBA" id="ARBA00012061"/>
    </source>
</evidence>
<evidence type="ECO:0000256" key="10">
    <source>
        <dbReference type="ARBA" id="ARBA00022723"/>
    </source>
</evidence>
<dbReference type="GO" id="GO:0004589">
    <property type="term" value="F:dihydroorotate dehydrogenase (NAD+) activity"/>
    <property type="evidence" value="ECO:0007669"/>
    <property type="project" value="UniProtKB-EC"/>
</dbReference>
<evidence type="ECO:0000256" key="20">
    <source>
        <dbReference type="ARBA" id="ARBA00048792"/>
    </source>
</evidence>
<feature type="domain" description="4Fe-4S ferredoxin-type" evidence="25">
    <location>
        <begin position="367"/>
        <end position="396"/>
    </location>
</feature>
<dbReference type="SUPFAM" id="SSF54862">
    <property type="entry name" value="4Fe-4S ferredoxins"/>
    <property type="match status" value="1"/>
</dbReference>
<keyword evidence="9" id="KW-0288">FMN</keyword>
<evidence type="ECO:0000256" key="11">
    <source>
        <dbReference type="ARBA" id="ARBA00023002"/>
    </source>
</evidence>
<evidence type="ECO:0000256" key="24">
    <source>
        <dbReference type="ARBA" id="ARBA00049728"/>
    </source>
</evidence>
<keyword evidence="27" id="KW-1185">Reference proteome</keyword>
<evidence type="ECO:0000256" key="16">
    <source>
        <dbReference type="ARBA" id="ARBA00030119"/>
    </source>
</evidence>
<dbReference type="PANTHER" id="PTHR43073:SF2">
    <property type="entry name" value="DIHYDROPYRIMIDINE DEHYDROGENASE [NADP(+)]"/>
    <property type="match status" value="1"/>
</dbReference>
<dbReference type="GO" id="GO:0005737">
    <property type="term" value="C:cytoplasm"/>
    <property type="evidence" value="ECO:0007669"/>
    <property type="project" value="InterPro"/>
</dbReference>
<evidence type="ECO:0000256" key="4">
    <source>
        <dbReference type="ARBA" id="ARBA00008008"/>
    </source>
</evidence>
<dbReference type="Gene3D" id="3.30.70.20">
    <property type="match status" value="1"/>
</dbReference>
<evidence type="ECO:0000256" key="14">
    <source>
        <dbReference type="ARBA" id="ARBA00023027"/>
    </source>
</evidence>
<comment type="subunit">
    <text evidence="23">Heterotetramer of 2 PreA and 2 PreT subunits.</text>
</comment>
<comment type="catalytic activity">
    <reaction evidence="20">
        <text>5,6-dihydrouracil + NAD(+) = uracil + NADH + H(+)</text>
        <dbReference type="Rhea" id="RHEA:20189"/>
        <dbReference type="ChEBI" id="CHEBI:15378"/>
        <dbReference type="ChEBI" id="CHEBI:15901"/>
        <dbReference type="ChEBI" id="CHEBI:17568"/>
        <dbReference type="ChEBI" id="CHEBI:57540"/>
        <dbReference type="ChEBI" id="CHEBI:57945"/>
        <dbReference type="EC" id="1.3.1.1"/>
    </reaction>
</comment>
<keyword evidence="13" id="KW-0411">Iron-sulfur</keyword>
<dbReference type="KEGG" id="cpas:Clopa_1055"/>
<dbReference type="STRING" id="86416.Clopa_1055"/>
<evidence type="ECO:0000256" key="12">
    <source>
        <dbReference type="ARBA" id="ARBA00023004"/>
    </source>
</evidence>
<evidence type="ECO:0000256" key="19">
    <source>
        <dbReference type="ARBA" id="ARBA00047685"/>
    </source>
</evidence>
<dbReference type="NCBIfam" id="NF006183">
    <property type="entry name" value="PRK08318.1"/>
    <property type="match status" value="1"/>
</dbReference>
<dbReference type="GO" id="GO:0046872">
    <property type="term" value="F:metal ion binding"/>
    <property type="evidence" value="ECO:0007669"/>
    <property type="project" value="UniProtKB-KW"/>
</dbReference>
<comment type="cofactor">
    <cofactor evidence="1">
        <name>FMN</name>
        <dbReference type="ChEBI" id="CHEBI:58210"/>
    </cofactor>
</comment>
<evidence type="ECO:0000256" key="9">
    <source>
        <dbReference type="ARBA" id="ARBA00022643"/>
    </source>
</evidence>
<dbReference type="InterPro" id="IPR017900">
    <property type="entry name" value="4Fe4S_Fe_S_CS"/>
</dbReference>
<evidence type="ECO:0000256" key="3">
    <source>
        <dbReference type="ARBA" id="ARBA00004715"/>
    </source>
</evidence>
<dbReference type="SUPFAM" id="SSF51395">
    <property type="entry name" value="FMN-linked oxidoreductases"/>
    <property type="match status" value="1"/>
</dbReference>
<keyword evidence="11" id="KW-0560">Oxidoreductase</keyword>
<evidence type="ECO:0000256" key="17">
    <source>
        <dbReference type="ARBA" id="ARBA00032046"/>
    </source>
</evidence>
<dbReference type="PATRIC" id="fig|86416.3.peg.1048"/>
<comment type="similarity">
    <text evidence="4">Belongs to the dihydroorotate dehydrogenase family. Type 1 subfamily.</text>
</comment>
<evidence type="ECO:0000256" key="23">
    <source>
        <dbReference type="ARBA" id="ARBA00049714"/>
    </source>
</evidence>
<dbReference type="EC" id="1.3.1.14" evidence="6"/>
<sequence length="402" mass="44264">MRDLSIEFCGVKCENPFFLSSSVVGNNFEMCAKALEMGWGGVVFKTIGFYVAKEVSPRFDTIGKEGTPFIGFKNLEQISEHSLEENLEWMRQIKEKYPNKILVASIMGQDEEEWTELAKLVTETGADIIECNFSCPQMADNNMGCDVGQNPELVKKYCEATRRGTNLPILAKMTPNIGNMEIPAIAAMEGGATGLAAINTIKSITKIDLDSFLSYPIVNGKSSVSGYSGKAVKPIALRFIHDLAKNETLKGVPISGMGGIETWEDAAEFILLGSTNIQITTAVMQYGYRIIEDLISGLSYYMEEKGFNKLQDMVGLALKNIVPAEELDRSFILYPSFDENICVGCGRCYISCYDGGHQAIKWDADNRKPILLSDKCVGCHLCAKVCPVMAISSENIKYKDIG</sequence>
<dbReference type="PROSITE" id="PS00198">
    <property type="entry name" value="4FE4S_FER_1"/>
    <property type="match status" value="1"/>
</dbReference>
<comment type="similarity">
    <text evidence="5">Belongs to the dihydropyrimidine dehydrogenase family.</text>
</comment>
<dbReference type="PANTHER" id="PTHR43073">
    <property type="entry name" value="DIHYDROPYRIMIDINE DEHYDROGENASE [NADP(+)]"/>
    <property type="match status" value="1"/>
</dbReference>
<dbReference type="PROSITE" id="PS51379">
    <property type="entry name" value="4FE4S_FER_2"/>
    <property type="match status" value="2"/>
</dbReference>
<reference evidence="26 27" key="1">
    <citation type="submission" date="2012-01" db="EMBL/GenBank/DDBJ databases">
        <title>Complete sequence of chromosome of Clostridium pasteurianum BC1.</title>
        <authorList>
            <consortium name="US DOE Joint Genome Institute"/>
            <person name="Lucas S."/>
            <person name="Han J."/>
            <person name="Lapidus A."/>
            <person name="Cheng J.-F."/>
            <person name="Goodwin L."/>
            <person name="Pitluck S."/>
            <person name="Peters L."/>
            <person name="Mikhailova N."/>
            <person name="Teshima H."/>
            <person name="Detter J.C."/>
            <person name="Han C."/>
            <person name="Tapia R."/>
            <person name="Land M."/>
            <person name="Hauser L."/>
            <person name="Kyrpides N."/>
            <person name="Ivanova N."/>
            <person name="Pagani I."/>
            <person name="Dunn J."/>
            <person name="Taghavi S."/>
            <person name="Francis A."/>
            <person name="van der Lelie D."/>
            <person name="Woyke T."/>
        </authorList>
    </citation>
    <scope>NUCLEOTIDE SEQUENCE [LARGE SCALE GENOMIC DNA]</scope>
    <source>
        <strain evidence="26 27">BC1</strain>
    </source>
</reference>
<comment type="pathway">
    <text evidence="3">Pyrimidine metabolism; UMP biosynthesis via de novo pathway; orotate from (S)-dihydroorotate (NAD(+) route): step 1/1.</text>
</comment>
<keyword evidence="8" id="KW-0285">Flavoprotein</keyword>
<dbReference type="GO" id="GO:0051536">
    <property type="term" value="F:iron-sulfur cluster binding"/>
    <property type="evidence" value="ECO:0007669"/>
    <property type="project" value="UniProtKB-KW"/>
</dbReference>
<dbReference type="eggNOG" id="COG0167">
    <property type="taxonomic scope" value="Bacteria"/>
</dbReference>
<evidence type="ECO:0000256" key="2">
    <source>
        <dbReference type="ARBA" id="ARBA00003616"/>
    </source>
</evidence>
<name>R4K0I3_CLOPA</name>
<gene>
    <name evidence="26" type="ORF">Clopa_1055</name>
</gene>
<keyword evidence="14" id="KW-0520">NAD</keyword>
<accession>R4K0I3</accession>
<evidence type="ECO:0000256" key="18">
    <source>
        <dbReference type="ARBA" id="ARBA00032722"/>
    </source>
</evidence>
<organism evidence="26 27">
    <name type="scientific">Clostridium pasteurianum BC1</name>
    <dbReference type="NCBI Taxonomy" id="86416"/>
    <lineage>
        <taxon>Bacteria</taxon>
        <taxon>Bacillati</taxon>
        <taxon>Bacillota</taxon>
        <taxon>Clostridia</taxon>
        <taxon>Eubacteriales</taxon>
        <taxon>Clostridiaceae</taxon>
        <taxon>Clostridium</taxon>
    </lineage>
</organism>
<dbReference type="FunFam" id="3.20.20.70:FF:000027">
    <property type="entry name" value="Dihydropyrimidine dehydrogenase [NADP(+)]"/>
    <property type="match status" value="1"/>
</dbReference>
<keyword evidence="10" id="KW-0479">Metal-binding</keyword>
<evidence type="ECO:0000256" key="21">
    <source>
        <dbReference type="ARBA" id="ARBA00048996"/>
    </source>
</evidence>
<dbReference type="EC" id="1.3.1.1" evidence="24"/>
<keyword evidence="12" id="KW-0408">Iron</keyword>
<evidence type="ECO:0000256" key="22">
    <source>
        <dbReference type="ARBA" id="ARBA00049578"/>
    </source>
</evidence>